<name>X1CKM0_9ZZZZ</name>
<gene>
    <name evidence="2" type="ORF">S01H4_34087</name>
</gene>
<dbReference type="GO" id="GO:0006707">
    <property type="term" value="P:cholesterol catabolic process"/>
    <property type="evidence" value="ECO:0007669"/>
    <property type="project" value="TreeGrafter"/>
</dbReference>
<reference evidence="2" key="1">
    <citation type="journal article" date="2014" name="Front. Microbiol.">
        <title>High frequency of phylogenetically diverse reductive dehalogenase-homologous genes in deep subseafloor sedimentary metagenomes.</title>
        <authorList>
            <person name="Kawai M."/>
            <person name="Futagami T."/>
            <person name="Toyoda A."/>
            <person name="Takaki Y."/>
            <person name="Nishi S."/>
            <person name="Hori S."/>
            <person name="Arai W."/>
            <person name="Tsubouchi T."/>
            <person name="Morono Y."/>
            <person name="Uchiyama I."/>
            <person name="Ito T."/>
            <person name="Fujiyama A."/>
            <person name="Inagaki F."/>
            <person name="Takami H."/>
        </authorList>
    </citation>
    <scope>NUCLEOTIDE SEQUENCE</scope>
    <source>
        <strain evidence="2">Expedition CK06-06</strain>
    </source>
</reference>
<dbReference type="AlphaFoldDB" id="X1CKM0"/>
<dbReference type="GO" id="GO:0008395">
    <property type="term" value="F:steroid hydroxylase activity"/>
    <property type="evidence" value="ECO:0007669"/>
    <property type="project" value="TreeGrafter"/>
</dbReference>
<proteinExistence type="inferred from homology"/>
<dbReference type="GO" id="GO:0005506">
    <property type="term" value="F:iron ion binding"/>
    <property type="evidence" value="ECO:0007669"/>
    <property type="project" value="InterPro"/>
</dbReference>
<dbReference type="Gene3D" id="1.10.630.10">
    <property type="entry name" value="Cytochrome P450"/>
    <property type="match status" value="1"/>
</dbReference>
<protein>
    <recommendedName>
        <fullName evidence="3">Cytochrome P450</fullName>
    </recommendedName>
</protein>
<dbReference type="GO" id="GO:0020037">
    <property type="term" value="F:heme binding"/>
    <property type="evidence" value="ECO:0007669"/>
    <property type="project" value="InterPro"/>
</dbReference>
<evidence type="ECO:0000256" key="1">
    <source>
        <dbReference type="ARBA" id="ARBA00010617"/>
    </source>
</evidence>
<comment type="similarity">
    <text evidence="1">Belongs to the cytochrome P450 family.</text>
</comment>
<feature type="non-terminal residue" evidence="2">
    <location>
        <position position="1"/>
    </location>
</feature>
<dbReference type="InterPro" id="IPR036396">
    <property type="entry name" value="Cyt_P450_sf"/>
</dbReference>
<dbReference type="PANTHER" id="PTHR46696:SF4">
    <property type="entry name" value="BIOTIN BIOSYNTHESIS CYTOCHROME P450"/>
    <property type="match status" value="1"/>
</dbReference>
<evidence type="ECO:0000313" key="2">
    <source>
        <dbReference type="EMBL" id="GAG84756.1"/>
    </source>
</evidence>
<dbReference type="GO" id="GO:0036199">
    <property type="term" value="F:cholest-4-en-3-one 26-monooxygenase activity"/>
    <property type="evidence" value="ECO:0007669"/>
    <property type="project" value="TreeGrafter"/>
</dbReference>
<sequence>DRDWLFALTKDMLLCIDPEHPVPESEREGLAAQIFAYGQKVSAQKRATPSDDVLSRLVTVEDELGRLNDLELDAFFMLLTVAGSETTRNAISSGLHQLLAEPAQLDALRRDPSLMKSATEEIIRWSSPVAYFKRIVAEDTEIAGVPIEKGDRVTLWYPSGNRDEAFFEDPFRFDIRRRRNEHMSFGGGGPHFCLGAHLARREITILFEELLKRTSDIEQVGEPAYSVLGIGNPILMSLGKLPVRLKAA</sequence>
<dbReference type="InterPro" id="IPR001128">
    <property type="entry name" value="Cyt_P450"/>
</dbReference>
<dbReference type="PRINTS" id="PR00359">
    <property type="entry name" value="BP450"/>
</dbReference>
<organism evidence="2">
    <name type="scientific">marine sediment metagenome</name>
    <dbReference type="NCBI Taxonomy" id="412755"/>
    <lineage>
        <taxon>unclassified sequences</taxon>
        <taxon>metagenomes</taxon>
        <taxon>ecological metagenomes</taxon>
    </lineage>
</organism>
<dbReference type="SUPFAM" id="SSF48264">
    <property type="entry name" value="Cytochrome P450"/>
    <property type="match status" value="1"/>
</dbReference>
<dbReference type="InterPro" id="IPR002397">
    <property type="entry name" value="Cyt_P450_B"/>
</dbReference>
<dbReference type="EMBL" id="BART01018007">
    <property type="protein sequence ID" value="GAG84756.1"/>
    <property type="molecule type" value="Genomic_DNA"/>
</dbReference>
<evidence type="ECO:0008006" key="3">
    <source>
        <dbReference type="Google" id="ProtNLM"/>
    </source>
</evidence>
<dbReference type="PANTHER" id="PTHR46696">
    <property type="entry name" value="P450, PUTATIVE (EUROFUNG)-RELATED"/>
    <property type="match status" value="1"/>
</dbReference>
<comment type="caution">
    <text evidence="2">The sequence shown here is derived from an EMBL/GenBank/DDBJ whole genome shotgun (WGS) entry which is preliminary data.</text>
</comment>
<accession>X1CKM0</accession>
<dbReference type="Pfam" id="PF00067">
    <property type="entry name" value="p450"/>
    <property type="match status" value="1"/>
</dbReference>